<keyword evidence="2" id="KW-1185">Reference proteome</keyword>
<evidence type="ECO:0000313" key="1">
    <source>
        <dbReference type="EMBL" id="WHZ58764.1"/>
    </source>
</evidence>
<reference evidence="2" key="1">
    <citation type="journal article" date="2025" name="Aquaculture">
        <title>Assessment of the bioflocculant production and safety properties of Metabacillus hrfriensis sp. nov. based on phenotypic and whole-genome sequencing analysis.</title>
        <authorList>
            <person name="Zhang R."/>
            <person name="Zhao Z."/>
            <person name="Luo L."/>
            <person name="Wang S."/>
            <person name="Guo K."/>
            <person name="Xu W."/>
        </authorList>
    </citation>
    <scope>NUCLEOTIDE SEQUENCE [LARGE SCALE GENOMIC DNA]</scope>
    <source>
        <strain evidence="2">CT-WN-B3</strain>
    </source>
</reference>
<dbReference type="EMBL" id="CP126116">
    <property type="protein sequence ID" value="WHZ58764.1"/>
    <property type="molecule type" value="Genomic_DNA"/>
</dbReference>
<evidence type="ECO:0000313" key="2">
    <source>
        <dbReference type="Proteomes" id="UP001226091"/>
    </source>
</evidence>
<accession>A0ACD4REN6</accession>
<name>A0ACD4REN6_9BACI</name>
<proteinExistence type="predicted"/>
<dbReference type="Proteomes" id="UP001226091">
    <property type="component" value="Chromosome"/>
</dbReference>
<sequence>MTKKIRSAVFGLGRLGYWHAVNVAKIRNAELVAVCDMNIETAKRVAEELEAPVFTANPDDIFQDDTIEAVIIASPTSTHFDLLKRASESGKAIFVEKPLTIDLKEANEIKGMIEKNNSICQVGFMRRFDPAYDAAKKRIDAGDIGDPIYFRGISRDPHAPHEAFIKHSGGMFVDVSIHDYDIARYLMKSEVTSVSAHGRVLKYPFLEKYGDVDQSLTYIDFASGAAGDAEASRNAYYGYDIRAEIMGTEGSIFIGNLREHNIQILTKAGNTHDILPDFPSRFTDAYNLELSDFFRVVAENGTPRVTVDDGVKALEIALAARESYETGQKFELSQLVVSVKQS</sequence>
<organism evidence="1 2">
    <name type="scientific">Metabacillus hrfriensis</name>
    <dbReference type="NCBI Taxonomy" id="3048891"/>
    <lineage>
        <taxon>Bacteria</taxon>
        <taxon>Bacillati</taxon>
        <taxon>Bacillota</taxon>
        <taxon>Bacilli</taxon>
        <taxon>Bacillales</taxon>
        <taxon>Bacillaceae</taxon>
        <taxon>Metabacillus</taxon>
    </lineage>
</organism>
<gene>
    <name evidence="1" type="ORF">QLQ22_05330</name>
</gene>
<protein>
    <submittedName>
        <fullName evidence="1">Gfo/Idh/MocA family oxidoreductase</fullName>
    </submittedName>
</protein>